<dbReference type="AlphaFoldDB" id="A0A5R9EXS3"/>
<dbReference type="RefSeq" id="WP_138128595.1">
    <property type="nucleotide sequence ID" value="NZ_SWLG01000018.1"/>
</dbReference>
<evidence type="ECO:0000313" key="2">
    <source>
        <dbReference type="Proteomes" id="UP000308230"/>
    </source>
</evidence>
<comment type="caution">
    <text evidence="1">The sequence shown here is derived from an EMBL/GenBank/DDBJ whole genome shotgun (WGS) entry which is preliminary data.</text>
</comment>
<evidence type="ECO:0000313" key="1">
    <source>
        <dbReference type="EMBL" id="TLS35661.1"/>
    </source>
</evidence>
<dbReference type="Proteomes" id="UP000308230">
    <property type="component" value="Unassembled WGS sequence"/>
</dbReference>
<dbReference type="EMBL" id="SWLG01000018">
    <property type="protein sequence ID" value="TLS35661.1"/>
    <property type="molecule type" value="Genomic_DNA"/>
</dbReference>
<proteinExistence type="predicted"/>
<organism evidence="1 2">
    <name type="scientific">Exobacillus caeni</name>
    <dbReference type="NCBI Taxonomy" id="2574798"/>
    <lineage>
        <taxon>Bacteria</taxon>
        <taxon>Bacillati</taxon>
        <taxon>Bacillota</taxon>
        <taxon>Bacilli</taxon>
        <taxon>Bacillales</taxon>
        <taxon>Guptibacillaceae</taxon>
        <taxon>Exobacillus</taxon>
    </lineage>
</organism>
<keyword evidence="2" id="KW-1185">Reference proteome</keyword>
<reference evidence="1 2" key="1">
    <citation type="submission" date="2019-04" db="EMBL/GenBank/DDBJ databases">
        <title>Bacillus caeni sp. nov., a bacterium isolated from mangrove sediment.</title>
        <authorList>
            <person name="Huang H."/>
            <person name="Mo K."/>
            <person name="Hu Y."/>
        </authorList>
    </citation>
    <scope>NUCLEOTIDE SEQUENCE [LARGE SCALE GENOMIC DNA]</scope>
    <source>
        <strain evidence="1 2">HB172195</strain>
    </source>
</reference>
<sequence length="95" mass="11466">MEFTYSIENVSFLENKLKECIKWERNYYSDLLSKHGALLFHDTVSSREIFILKQLINNQEKIEEMISHIKKGITVTMTYEEYDELFYRLLTIKYG</sequence>
<protein>
    <submittedName>
        <fullName evidence="1">Uncharacterized protein</fullName>
    </submittedName>
</protein>
<accession>A0A5R9EXS3</accession>
<name>A0A5R9EXS3_9BACL</name>
<gene>
    <name evidence="1" type="ORF">FCL54_19365</name>
</gene>